<evidence type="ECO:0000256" key="3">
    <source>
        <dbReference type="SAM" id="MobiDB-lite"/>
    </source>
</evidence>
<accession>A0A165G8H1</accession>
<dbReference type="OMA" id="GYLWSVM"/>
<dbReference type="NCBIfam" id="TIGR00486">
    <property type="entry name" value="YbgI_SA1388"/>
    <property type="match status" value="1"/>
</dbReference>
<dbReference type="Pfam" id="PF01784">
    <property type="entry name" value="DUF34_NIF3"/>
    <property type="match status" value="1"/>
</dbReference>
<keyword evidence="5" id="KW-1185">Reference proteome</keyword>
<dbReference type="GO" id="GO:0005739">
    <property type="term" value="C:mitochondrion"/>
    <property type="evidence" value="ECO:0007669"/>
    <property type="project" value="TreeGrafter"/>
</dbReference>
<dbReference type="PANTHER" id="PTHR13799:SF13">
    <property type="entry name" value="NIF3-LIKE PROTEIN 1"/>
    <property type="match status" value="1"/>
</dbReference>
<name>A0A165G8H1_XYLHT</name>
<dbReference type="STRING" id="1328760.A0A165G8H1"/>
<feature type="region of interest" description="Disordered" evidence="3">
    <location>
        <begin position="138"/>
        <end position="199"/>
    </location>
</feature>
<dbReference type="Gene3D" id="3.40.1390.30">
    <property type="entry name" value="NIF3 (NGG1p interacting factor 3)-like"/>
    <property type="match status" value="2"/>
</dbReference>
<gene>
    <name evidence="4" type="ORF">L228DRAFT_248626</name>
</gene>
<dbReference type="OrthoDB" id="3345469at2759"/>
<feature type="compositionally biased region" description="Low complexity" evidence="3">
    <location>
        <begin position="396"/>
        <end position="410"/>
    </location>
</feature>
<feature type="binding site" evidence="2">
    <location>
        <position position="78"/>
    </location>
    <ligand>
        <name>a divalent metal cation</name>
        <dbReference type="ChEBI" id="CHEBI:60240"/>
        <label>1</label>
    </ligand>
</feature>
<sequence>MSSPAVASPFTRAVVNSMRKLYPEALADRSWDNTGLLLEAPFDPARKQANSVLLTVDLTRAVADEAIERKDSIIIAYHPIIFRGLKSLTFADSQQQTLLRLAQAGISVYSPHTAVDAAPGGVNDWLADIVTGQLIGEEETPDEDEIAESVSESDVPDQNEKTADQVSTPRTPEEQADTDEGQLSVQPIPKYSDPTYPEPPQEKAILEPATSDHERAVIQRVDGVDGFEEAGMGRIIRFSKPHALNTLIERVARGLGNPKAFPIAIPQGKTIDEIEISSVGICAGSGGSLFRNLDVDLFFTGELSHHEALAAIERGQCIITLFHSNTERGFLHSVLRDQLSTTLKDEWQRIRSGELEKLRIDFPPPSSARPQSSSTRPQISRKATSSSNFHDPFVTSSASGPPASGKSQGATDGSAVSAAALRSILEDESVEVHVSERDRDPYGIVILKSEVDVDVGVDAGSDTELEGDI</sequence>
<feature type="binding site" evidence="2">
    <location>
        <position position="323"/>
    </location>
    <ligand>
        <name>a divalent metal cation</name>
        <dbReference type="ChEBI" id="CHEBI:60240"/>
        <label>1</label>
    </ligand>
</feature>
<comment type="similarity">
    <text evidence="1">Belongs to the GTP cyclohydrolase I type 2/NIF3 family.</text>
</comment>
<dbReference type="Proteomes" id="UP000076632">
    <property type="component" value="Unassembled WGS sequence"/>
</dbReference>
<dbReference type="InterPro" id="IPR036069">
    <property type="entry name" value="DUF34/NIF3_sf"/>
</dbReference>
<evidence type="ECO:0000313" key="4">
    <source>
        <dbReference type="EMBL" id="KZF21867.1"/>
    </source>
</evidence>
<keyword evidence="2" id="KW-0479">Metal-binding</keyword>
<feature type="region of interest" description="Disordered" evidence="3">
    <location>
        <begin position="358"/>
        <end position="416"/>
    </location>
</feature>
<organism evidence="4 5">
    <name type="scientific">Xylona heveae (strain CBS 132557 / TC161)</name>
    <dbReference type="NCBI Taxonomy" id="1328760"/>
    <lineage>
        <taxon>Eukaryota</taxon>
        <taxon>Fungi</taxon>
        <taxon>Dikarya</taxon>
        <taxon>Ascomycota</taxon>
        <taxon>Pezizomycotina</taxon>
        <taxon>Xylonomycetes</taxon>
        <taxon>Xylonales</taxon>
        <taxon>Xylonaceae</taxon>
        <taxon>Xylona</taxon>
    </lineage>
</organism>
<feature type="compositionally biased region" description="Acidic residues" evidence="3">
    <location>
        <begin position="138"/>
        <end position="147"/>
    </location>
</feature>
<dbReference type="AlphaFoldDB" id="A0A165G8H1"/>
<feature type="binding site" evidence="2">
    <location>
        <position position="327"/>
    </location>
    <ligand>
        <name>a divalent metal cation</name>
        <dbReference type="ChEBI" id="CHEBI:60240"/>
        <label>1</label>
    </ligand>
</feature>
<dbReference type="RefSeq" id="XP_018187422.1">
    <property type="nucleotide sequence ID" value="XM_018332899.1"/>
</dbReference>
<feature type="compositionally biased region" description="Low complexity" evidence="3">
    <location>
        <begin position="368"/>
        <end position="378"/>
    </location>
</feature>
<dbReference type="PANTHER" id="PTHR13799">
    <property type="entry name" value="NGG1 INTERACTING FACTOR 3"/>
    <property type="match status" value="1"/>
</dbReference>
<dbReference type="FunFam" id="3.40.1390.30:FF:000001">
    <property type="entry name" value="GTP cyclohydrolase 1 type 2"/>
    <property type="match status" value="1"/>
</dbReference>
<dbReference type="EMBL" id="KV407460">
    <property type="protein sequence ID" value="KZF21867.1"/>
    <property type="molecule type" value="Genomic_DNA"/>
</dbReference>
<reference evidence="4 5" key="1">
    <citation type="journal article" date="2016" name="Fungal Biol.">
        <title>The genome of Xylona heveae provides a window into fungal endophytism.</title>
        <authorList>
            <person name="Gazis R."/>
            <person name="Kuo A."/>
            <person name="Riley R."/>
            <person name="LaButti K."/>
            <person name="Lipzen A."/>
            <person name="Lin J."/>
            <person name="Amirebrahimi M."/>
            <person name="Hesse C.N."/>
            <person name="Spatafora J.W."/>
            <person name="Henrissat B."/>
            <person name="Hainaut M."/>
            <person name="Grigoriev I.V."/>
            <person name="Hibbett D.S."/>
        </authorList>
    </citation>
    <scope>NUCLEOTIDE SEQUENCE [LARGE SCALE GENOMIC DNA]</scope>
    <source>
        <strain evidence="4 5">TC161</strain>
    </source>
</reference>
<evidence type="ECO:0000256" key="1">
    <source>
        <dbReference type="ARBA" id="ARBA00006964"/>
    </source>
</evidence>
<dbReference type="InParanoid" id="A0A165G8H1"/>
<feature type="binding site" evidence="2">
    <location>
        <position position="116"/>
    </location>
    <ligand>
        <name>a divalent metal cation</name>
        <dbReference type="ChEBI" id="CHEBI:60240"/>
        <label>1</label>
    </ligand>
</feature>
<dbReference type="InterPro" id="IPR002678">
    <property type="entry name" value="DUF34/NIF3"/>
</dbReference>
<dbReference type="GeneID" id="28898036"/>
<proteinExistence type="inferred from homology"/>
<dbReference type="SUPFAM" id="SSF102705">
    <property type="entry name" value="NIF3 (NGG1p interacting factor 3)-like"/>
    <property type="match status" value="1"/>
</dbReference>
<dbReference type="FunCoup" id="A0A165G8H1">
    <property type="interactions" value="638"/>
</dbReference>
<protein>
    <submittedName>
        <fullName evidence="4">NIF3-domain-containing protein</fullName>
    </submittedName>
</protein>
<dbReference type="GO" id="GO:0046872">
    <property type="term" value="F:metal ion binding"/>
    <property type="evidence" value="ECO:0007669"/>
    <property type="project" value="UniProtKB-KW"/>
</dbReference>
<evidence type="ECO:0000313" key="5">
    <source>
        <dbReference type="Proteomes" id="UP000076632"/>
    </source>
</evidence>
<evidence type="ECO:0000256" key="2">
    <source>
        <dbReference type="PIRSR" id="PIRSR602678-1"/>
    </source>
</evidence>